<protein>
    <submittedName>
        <fullName evidence="2">Uncharacterized protein</fullName>
    </submittedName>
</protein>
<dbReference type="AlphaFoldDB" id="A0A8S3R224"/>
<sequence length="345" mass="39237">MMGKTDGDWRKGCFAMIIGSIRTSIYQIEQCISELLNVNDQLIDAAARDEQEIIRVQTIIPKKTNPEIANLRTNIEAYRQKRVNLIAEISSIKAMPCNHPEALNSRRNRHACDTTSPVITKVVDICHKVAYSSIGIIHRCHTLSAQRASEWAKLSNQDANGKPLTLLELQKQVYNNVKSRTVAQLTRTIFDAGLVNDVDKDGVEDKVEMRKDADNRLFVGHIRGIRLFKTYRSTAHKIRVLKQNLDAVLPDDSGVNSPASEIDSILNDIPLNVMSSLQEIEIASLQSISTYKDDFVHLNIDTYETLDAEVNFQQRRCRMKQLVSIIPEEQTRRWTRVLSMNHTKQ</sequence>
<proteinExistence type="predicted"/>
<evidence type="ECO:0000313" key="2">
    <source>
        <dbReference type="EMBL" id="CAG2201104.1"/>
    </source>
</evidence>
<organism evidence="2 3">
    <name type="scientific">Mytilus edulis</name>
    <name type="common">Blue mussel</name>
    <dbReference type="NCBI Taxonomy" id="6550"/>
    <lineage>
        <taxon>Eukaryota</taxon>
        <taxon>Metazoa</taxon>
        <taxon>Spiralia</taxon>
        <taxon>Lophotrochozoa</taxon>
        <taxon>Mollusca</taxon>
        <taxon>Bivalvia</taxon>
        <taxon>Autobranchia</taxon>
        <taxon>Pteriomorphia</taxon>
        <taxon>Mytilida</taxon>
        <taxon>Mytiloidea</taxon>
        <taxon>Mytilidae</taxon>
        <taxon>Mytilinae</taxon>
        <taxon>Mytilus</taxon>
    </lineage>
</organism>
<dbReference type="OrthoDB" id="10447027at2759"/>
<dbReference type="EMBL" id="CAJPWZ010000830">
    <property type="protein sequence ID" value="CAG2201104.1"/>
    <property type="molecule type" value="Genomic_DNA"/>
</dbReference>
<reference evidence="2" key="1">
    <citation type="submission" date="2021-03" db="EMBL/GenBank/DDBJ databases">
        <authorList>
            <person name="Bekaert M."/>
        </authorList>
    </citation>
    <scope>NUCLEOTIDE SEQUENCE</scope>
</reference>
<keyword evidence="1" id="KW-0175">Coiled coil</keyword>
<gene>
    <name evidence="2" type="ORF">MEDL_15725</name>
</gene>
<comment type="caution">
    <text evidence="2">The sequence shown here is derived from an EMBL/GenBank/DDBJ whole genome shotgun (WGS) entry which is preliminary data.</text>
</comment>
<feature type="coiled-coil region" evidence="1">
    <location>
        <begin position="32"/>
        <end position="88"/>
    </location>
</feature>
<evidence type="ECO:0000256" key="1">
    <source>
        <dbReference type="SAM" id="Coils"/>
    </source>
</evidence>
<evidence type="ECO:0000313" key="3">
    <source>
        <dbReference type="Proteomes" id="UP000683360"/>
    </source>
</evidence>
<name>A0A8S3R224_MYTED</name>
<dbReference type="Proteomes" id="UP000683360">
    <property type="component" value="Unassembled WGS sequence"/>
</dbReference>
<accession>A0A8S3R224</accession>
<keyword evidence="3" id="KW-1185">Reference proteome</keyword>